<keyword evidence="8" id="KW-0028">Amino-acid biosynthesis</keyword>
<feature type="domain" description="FAD-binding FR-type" evidence="10">
    <location>
        <begin position="177"/>
        <end position="394"/>
    </location>
</feature>
<dbReference type="InterPro" id="IPR023173">
    <property type="entry name" value="NADPH_Cyt_P450_Rdtase_alpha"/>
</dbReference>
<comment type="cofactor">
    <cofactor evidence="2">
        <name>FAD</name>
        <dbReference type="ChEBI" id="CHEBI:57692"/>
    </cofactor>
</comment>
<evidence type="ECO:0000256" key="7">
    <source>
        <dbReference type="ARBA" id="ARBA00023002"/>
    </source>
</evidence>
<evidence type="ECO:0000256" key="1">
    <source>
        <dbReference type="ARBA" id="ARBA00001917"/>
    </source>
</evidence>
<reference evidence="11" key="1">
    <citation type="submission" date="2021-03" db="EMBL/GenBank/DDBJ databases">
        <title>Leucobacter chromiisoli sp. nov., isolated from chromium-containing soil of chemical plant.</title>
        <authorList>
            <person name="Xu Z."/>
        </authorList>
    </citation>
    <scope>NUCLEOTIDE SEQUENCE</scope>
    <source>
        <strain evidence="11">S27</strain>
    </source>
</reference>
<dbReference type="GO" id="GO:0016491">
    <property type="term" value="F:oxidoreductase activity"/>
    <property type="evidence" value="ECO:0007669"/>
    <property type="project" value="UniProtKB-KW"/>
</dbReference>
<accession>A0A939MLL4</accession>
<dbReference type="GO" id="GO:0019344">
    <property type="term" value="P:cysteine biosynthetic process"/>
    <property type="evidence" value="ECO:0007669"/>
    <property type="project" value="UniProtKB-KW"/>
</dbReference>
<protein>
    <submittedName>
        <fullName evidence="11">Sulfite reductase flavoprotein subunit alpha</fullName>
    </submittedName>
</protein>
<keyword evidence="8" id="KW-0198">Cysteine biosynthesis</keyword>
<comment type="cofactor">
    <cofactor evidence="1">
        <name>FMN</name>
        <dbReference type="ChEBI" id="CHEBI:58210"/>
    </cofactor>
</comment>
<keyword evidence="12" id="KW-1185">Reference proteome</keyword>
<evidence type="ECO:0000313" key="12">
    <source>
        <dbReference type="Proteomes" id="UP000664382"/>
    </source>
</evidence>
<dbReference type="PANTHER" id="PTHR19384">
    <property type="entry name" value="NITRIC OXIDE SYNTHASE-RELATED"/>
    <property type="match status" value="1"/>
</dbReference>
<dbReference type="PRINTS" id="PR00371">
    <property type="entry name" value="FPNCR"/>
</dbReference>
<dbReference type="PANTHER" id="PTHR19384:SF128">
    <property type="entry name" value="NADPH OXIDOREDUCTASE A"/>
    <property type="match status" value="1"/>
</dbReference>
<evidence type="ECO:0000259" key="10">
    <source>
        <dbReference type="PROSITE" id="PS51384"/>
    </source>
</evidence>
<dbReference type="InterPro" id="IPR001094">
    <property type="entry name" value="Flavdoxin-like"/>
</dbReference>
<dbReference type="InterPro" id="IPR003097">
    <property type="entry name" value="CysJ-like_FAD-binding"/>
</dbReference>
<dbReference type="InterPro" id="IPR039261">
    <property type="entry name" value="FNR_nucleotide-bd"/>
</dbReference>
<dbReference type="PRINTS" id="PR00369">
    <property type="entry name" value="FLAVODOXIN"/>
</dbReference>
<dbReference type="EMBL" id="JAGDYM010000010">
    <property type="protein sequence ID" value="MBO1902160.1"/>
    <property type="molecule type" value="Genomic_DNA"/>
</dbReference>
<keyword evidence="6" id="KW-0521">NADP</keyword>
<dbReference type="Gene3D" id="3.40.50.80">
    <property type="entry name" value="Nucleotide-binding domain of ferredoxin-NADP reductase (FNR) module"/>
    <property type="match status" value="1"/>
</dbReference>
<dbReference type="SUPFAM" id="SSF52343">
    <property type="entry name" value="Ferredoxin reductase-like, C-terminal NADP-linked domain"/>
    <property type="match status" value="1"/>
</dbReference>
<dbReference type="RefSeq" id="WP_208097920.1">
    <property type="nucleotide sequence ID" value="NZ_JAGDYM010000010.1"/>
</dbReference>
<comment type="caution">
    <text evidence="11">The sequence shown here is derived from an EMBL/GenBank/DDBJ whole genome shotgun (WGS) entry which is preliminary data.</text>
</comment>
<organism evidence="11 12">
    <name type="scientific">Leucobacter weissii</name>
    <dbReference type="NCBI Taxonomy" id="1983706"/>
    <lineage>
        <taxon>Bacteria</taxon>
        <taxon>Bacillati</taxon>
        <taxon>Actinomycetota</taxon>
        <taxon>Actinomycetes</taxon>
        <taxon>Micrococcales</taxon>
        <taxon>Microbacteriaceae</taxon>
        <taxon>Leucobacter</taxon>
    </lineage>
</organism>
<gene>
    <name evidence="11" type="ORF">J4H92_09400</name>
</gene>
<evidence type="ECO:0000256" key="8">
    <source>
        <dbReference type="ARBA" id="ARBA00023192"/>
    </source>
</evidence>
<sequence length="543" mass="60208">METRSEADLTILYGSQTGNAEFLAYNISEAAAKAGLETELLTLNDALQENRLSWGRLLIVSSTHDNGHMPDNADAFWRWLQSCDGGQYSGLPYAVLAIGDSMYDDFCKAGQDFDGRLAELGAVPMLKRIDCDVDFDMTSGSWVKKLLASIPETAPWSPEGAVLVDAATASRFASAPEPWRTARLIGSRELTSRGSDRRVLHYDLGLPDDFAYLPGDSVEILPRNSEPLVQEWVRAFPSANTIRLGDEEVPFADALRERLELRIPHIGLVNALITRIASSEAADRIRDLLDSGDRSDIDAWLWGRDVLDVVQELGLDRDGAQPVIDAMRPLQPRSYSIASGPAVSEAGLSLTVASVAYRRDGRSHRGAGTSFLESLPNDAEIALRRVVAHEFRLPSDEAPLIMIGPGVGVAPFIGFLHELEARRSPNETWLFFGDRQRSTDWLYESEMRRWQESGVLTRLDLAFSRDRDEKHYVQHEILTNAEELRSWIDRGAHIYICGDKNRMAHDVERALVDALAPDGAEAGRGEAILDSLRAAGRYAKDVY</sequence>
<dbReference type="GO" id="GO:0050660">
    <property type="term" value="F:flavin adenine dinucleotide binding"/>
    <property type="evidence" value="ECO:0007669"/>
    <property type="project" value="TreeGrafter"/>
</dbReference>
<keyword evidence="5" id="KW-0274">FAD</keyword>
<dbReference type="InterPro" id="IPR017927">
    <property type="entry name" value="FAD-bd_FR_type"/>
</dbReference>
<dbReference type="InterPro" id="IPR017938">
    <property type="entry name" value="Riboflavin_synthase-like_b-brl"/>
</dbReference>
<dbReference type="SUPFAM" id="SSF63380">
    <property type="entry name" value="Riboflavin synthase domain-like"/>
    <property type="match status" value="1"/>
</dbReference>
<evidence type="ECO:0000256" key="5">
    <source>
        <dbReference type="ARBA" id="ARBA00022827"/>
    </source>
</evidence>
<dbReference type="GO" id="GO:0010181">
    <property type="term" value="F:FMN binding"/>
    <property type="evidence" value="ECO:0007669"/>
    <property type="project" value="InterPro"/>
</dbReference>
<dbReference type="Proteomes" id="UP000664382">
    <property type="component" value="Unassembled WGS sequence"/>
</dbReference>
<name>A0A939MLL4_9MICO</name>
<dbReference type="Pfam" id="PF00258">
    <property type="entry name" value="Flavodoxin_1"/>
    <property type="match status" value="1"/>
</dbReference>
<evidence type="ECO:0000256" key="3">
    <source>
        <dbReference type="ARBA" id="ARBA00022630"/>
    </source>
</evidence>
<dbReference type="Pfam" id="PF00175">
    <property type="entry name" value="NAD_binding_1"/>
    <property type="match status" value="1"/>
</dbReference>
<dbReference type="AlphaFoldDB" id="A0A939MLL4"/>
<dbReference type="GO" id="GO:0005829">
    <property type="term" value="C:cytosol"/>
    <property type="evidence" value="ECO:0007669"/>
    <property type="project" value="TreeGrafter"/>
</dbReference>
<dbReference type="Gene3D" id="1.20.990.10">
    <property type="entry name" value="NADPH-cytochrome p450 Reductase, Chain A, domain 3"/>
    <property type="match status" value="1"/>
</dbReference>
<evidence type="ECO:0000256" key="4">
    <source>
        <dbReference type="ARBA" id="ARBA00022643"/>
    </source>
</evidence>
<dbReference type="InterPro" id="IPR029039">
    <property type="entry name" value="Flavoprotein-like_sf"/>
</dbReference>
<dbReference type="InterPro" id="IPR001709">
    <property type="entry name" value="Flavoprot_Pyr_Nucl_cyt_Rdtase"/>
</dbReference>
<dbReference type="PROSITE" id="PS50902">
    <property type="entry name" value="FLAVODOXIN_LIKE"/>
    <property type="match status" value="1"/>
</dbReference>
<evidence type="ECO:0000259" key="9">
    <source>
        <dbReference type="PROSITE" id="PS50902"/>
    </source>
</evidence>
<dbReference type="InterPro" id="IPR008254">
    <property type="entry name" value="Flavodoxin/NO_synth"/>
</dbReference>
<dbReference type="PROSITE" id="PS51384">
    <property type="entry name" value="FAD_FR"/>
    <property type="match status" value="1"/>
</dbReference>
<dbReference type="InterPro" id="IPR001433">
    <property type="entry name" value="OxRdtase_FAD/NAD-bd"/>
</dbReference>
<evidence type="ECO:0000256" key="6">
    <source>
        <dbReference type="ARBA" id="ARBA00022857"/>
    </source>
</evidence>
<proteinExistence type="predicted"/>
<dbReference type="Pfam" id="PF00667">
    <property type="entry name" value="FAD_binding_1"/>
    <property type="match status" value="1"/>
</dbReference>
<dbReference type="Gene3D" id="3.40.50.360">
    <property type="match status" value="1"/>
</dbReference>
<keyword evidence="7" id="KW-0560">Oxidoreductase</keyword>
<dbReference type="SUPFAM" id="SSF52218">
    <property type="entry name" value="Flavoproteins"/>
    <property type="match status" value="1"/>
</dbReference>
<feature type="domain" description="Flavodoxin-like" evidence="9">
    <location>
        <begin position="9"/>
        <end position="147"/>
    </location>
</feature>
<evidence type="ECO:0000256" key="2">
    <source>
        <dbReference type="ARBA" id="ARBA00001974"/>
    </source>
</evidence>
<evidence type="ECO:0000313" key="11">
    <source>
        <dbReference type="EMBL" id="MBO1902160.1"/>
    </source>
</evidence>
<keyword evidence="3" id="KW-0285">Flavoprotein</keyword>
<keyword evidence="4" id="KW-0288">FMN</keyword>
<dbReference type="Gene3D" id="2.40.30.10">
    <property type="entry name" value="Translation factors"/>
    <property type="match status" value="1"/>
</dbReference>